<name>A0A921AVH8_9BACT</name>
<organism evidence="9 10">
    <name type="scientific">Mailhella massiliensis</name>
    <dbReference type="NCBI Taxonomy" id="1903261"/>
    <lineage>
        <taxon>Bacteria</taxon>
        <taxon>Pseudomonadati</taxon>
        <taxon>Thermodesulfobacteriota</taxon>
        <taxon>Desulfovibrionia</taxon>
        <taxon>Desulfovibrionales</taxon>
        <taxon>Desulfovibrionaceae</taxon>
        <taxon>Mailhella</taxon>
    </lineage>
</organism>
<reference evidence="9" key="1">
    <citation type="journal article" date="2021" name="PeerJ">
        <title>Extensive microbial diversity within the chicken gut microbiome revealed by metagenomics and culture.</title>
        <authorList>
            <person name="Gilroy R."/>
            <person name="Ravi A."/>
            <person name="Getino M."/>
            <person name="Pursley I."/>
            <person name="Horton D.L."/>
            <person name="Alikhan N.F."/>
            <person name="Baker D."/>
            <person name="Gharbi K."/>
            <person name="Hall N."/>
            <person name="Watson M."/>
            <person name="Adriaenssens E.M."/>
            <person name="Foster-Nyarko E."/>
            <person name="Jarju S."/>
            <person name="Secka A."/>
            <person name="Antonio M."/>
            <person name="Oren A."/>
            <person name="Chaudhuri R.R."/>
            <person name="La Ragione R."/>
            <person name="Hildebrand F."/>
            <person name="Pallen M.J."/>
        </authorList>
    </citation>
    <scope>NUCLEOTIDE SEQUENCE</scope>
    <source>
        <strain evidence="9">ChiGjej2B2-19336</strain>
    </source>
</reference>
<evidence type="ECO:0000313" key="9">
    <source>
        <dbReference type="EMBL" id="HJD97122.1"/>
    </source>
</evidence>
<dbReference type="PROSITE" id="PS00198">
    <property type="entry name" value="4FE4S_FER_1"/>
    <property type="match status" value="1"/>
</dbReference>
<feature type="domain" description="4Fe-4S ferredoxin-type" evidence="8">
    <location>
        <begin position="1"/>
        <end position="30"/>
    </location>
</feature>
<accession>A0A921AVH8</accession>
<reference evidence="9" key="2">
    <citation type="submission" date="2021-09" db="EMBL/GenBank/DDBJ databases">
        <authorList>
            <person name="Gilroy R."/>
        </authorList>
    </citation>
    <scope>NUCLEOTIDE SEQUENCE</scope>
    <source>
        <strain evidence="9">ChiGjej2B2-19336</strain>
    </source>
</reference>
<keyword evidence="3" id="KW-0479">Metal-binding</keyword>
<dbReference type="RefSeq" id="WP_304121995.1">
    <property type="nucleotide sequence ID" value="NZ_DYZA01000108.1"/>
</dbReference>
<dbReference type="InterPro" id="IPR017900">
    <property type="entry name" value="4Fe4S_Fe_S_CS"/>
</dbReference>
<sequence length="90" mass="9946">MIQHIDDAKCVGCGVCVQKCPLDAIRLNEAGKAFIAYPDDCMTCYVCERLCPAGAIFVHPFKEKLPPVFPGPQYEAVEGNDLRDKEAYHA</sequence>
<keyword evidence="7" id="KW-0411">Iron-sulfur</keyword>
<dbReference type="EMBL" id="DYZA01000108">
    <property type="protein sequence ID" value="HJD97122.1"/>
    <property type="molecule type" value="Genomic_DNA"/>
</dbReference>
<evidence type="ECO:0000313" key="10">
    <source>
        <dbReference type="Proteomes" id="UP000698963"/>
    </source>
</evidence>
<gene>
    <name evidence="9" type="ORF">K8W16_05715</name>
</gene>
<evidence type="ECO:0000256" key="5">
    <source>
        <dbReference type="ARBA" id="ARBA00022982"/>
    </source>
</evidence>
<evidence type="ECO:0000256" key="1">
    <source>
        <dbReference type="ARBA" id="ARBA00022448"/>
    </source>
</evidence>
<evidence type="ECO:0000259" key="8">
    <source>
        <dbReference type="PROSITE" id="PS51379"/>
    </source>
</evidence>
<dbReference type="PANTHER" id="PTHR43687">
    <property type="entry name" value="ADENYLYLSULFATE REDUCTASE, BETA SUBUNIT"/>
    <property type="match status" value="1"/>
</dbReference>
<keyword evidence="1" id="KW-0813">Transport</keyword>
<dbReference type="SUPFAM" id="SSF54862">
    <property type="entry name" value="4Fe-4S ferredoxins"/>
    <property type="match status" value="1"/>
</dbReference>
<dbReference type="PROSITE" id="PS51379">
    <property type="entry name" value="4FE4S_FER_2"/>
    <property type="match status" value="2"/>
</dbReference>
<dbReference type="AlphaFoldDB" id="A0A921AVH8"/>
<dbReference type="InterPro" id="IPR017896">
    <property type="entry name" value="4Fe4S_Fe-S-bd"/>
</dbReference>
<feature type="domain" description="4Fe-4S ferredoxin-type" evidence="8">
    <location>
        <begin position="31"/>
        <end position="61"/>
    </location>
</feature>
<dbReference type="InterPro" id="IPR050572">
    <property type="entry name" value="Fe-S_Ferredoxin"/>
</dbReference>
<proteinExistence type="predicted"/>
<dbReference type="GO" id="GO:0051539">
    <property type="term" value="F:4 iron, 4 sulfur cluster binding"/>
    <property type="evidence" value="ECO:0007669"/>
    <property type="project" value="UniProtKB-KW"/>
</dbReference>
<dbReference type="Proteomes" id="UP000698963">
    <property type="component" value="Unassembled WGS sequence"/>
</dbReference>
<protein>
    <submittedName>
        <fullName evidence="9">4Fe-4S binding protein</fullName>
    </submittedName>
</protein>
<keyword evidence="4" id="KW-0677">Repeat</keyword>
<dbReference type="PANTHER" id="PTHR43687:SF6">
    <property type="entry name" value="L-ASPARTATE SEMIALDEHYDE SULFURTRANSFERASE IRON-SULFUR SUBUNIT"/>
    <property type="match status" value="1"/>
</dbReference>
<evidence type="ECO:0000256" key="6">
    <source>
        <dbReference type="ARBA" id="ARBA00023004"/>
    </source>
</evidence>
<keyword evidence="2" id="KW-0004">4Fe-4S</keyword>
<evidence type="ECO:0000256" key="2">
    <source>
        <dbReference type="ARBA" id="ARBA00022485"/>
    </source>
</evidence>
<dbReference type="Pfam" id="PF14697">
    <property type="entry name" value="Fer4_21"/>
    <property type="match status" value="1"/>
</dbReference>
<dbReference type="Gene3D" id="3.30.70.20">
    <property type="match status" value="1"/>
</dbReference>
<keyword evidence="5" id="KW-0249">Electron transport</keyword>
<evidence type="ECO:0000256" key="4">
    <source>
        <dbReference type="ARBA" id="ARBA00022737"/>
    </source>
</evidence>
<comment type="caution">
    <text evidence="9">The sequence shown here is derived from an EMBL/GenBank/DDBJ whole genome shotgun (WGS) entry which is preliminary data.</text>
</comment>
<keyword evidence="6" id="KW-0408">Iron</keyword>
<evidence type="ECO:0000256" key="3">
    <source>
        <dbReference type="ARBA" id="ARBA00022723"/>
    </source>
</evidence>
<dbReference type="GO" id="GO:0046872">
    <property type="term" value="F:metal ion binding"/>
    <property type="evidence" value="ECO:0007669"/>
    <property type="project" value="UniProtKB-KW"/>
</dbReference>
<evidence type="ECO:0000256" key="7">
    <source>
        <dbReference type="ARBA" id="ARBA00023014"/>
    </source>
</evidence>